<feature type="region of interest" description="Disordered" evidence="1">
    <location>
        <begin position="382"/>
        <end position="431"/>
    </location>
</feature>
<gene>
    <name evidence="3" type="ORF">ISN45_Aa07g033470</name>
</gene>
<evidence type="ECO:0000256" key="1">
    <source>
        <dbReference type="SAM" id="MobiDB-lite"/>
    </source>
</evidence>
<sequence length="431" mass="49225">MRDDVPVGVRYAEKYPASLMNSSRLEVRSARDPDNISSLRRNSYDPRMVRERLGDRPSSIPPSRQVEVGRVLSIVEGIEWYSRSVVRSGDIVRTSAIVKARTFPVIRRRLRSIGVGRHRGDGKTQVPEEKVQEMRREFEEVCSVRQTPVCEVKPTNKQLLTQQFNGCGRETQLGDGNQLEDQPPVRSRTSTESSRKRTPFIPRIAKFENQGFSETQTGSVQWIRRPKSYLAAFLIAAGRVELDEADEDAGYCKLFSENLCGQALMWFTQLEPGSINNFDELSAVFLKQYSILMDKSVSDADLWNLTQGPTSHLELSSPSSRGAIKTPKNLAAVSFICPTKRLWHDSRFKEDLILHKPDTIQDALFRANNWMEVEDEKRVLRKEQTSKTSVTFPTKKFEPRENQGPKKFGSQPLNNRRETISRKRKVEHLGP</sequence>
<dbReference type="Pfam" id="PF03732">
    <property type="entry name" value="Retrotrans_gag"/>
    <property type="match status" value="1"/>
</dbReference>
<dbReference type="InterPro" id="IPR005162">
    <property type="entry name" value="Retrotrans_gag_dom"/>
</dbReference>
<dbReference type="Proteomes" id="UP000694240">
    <property type="component" value="Chromosome 12"/>
</dbReference>
<dbReference type="AlphaFoldDB" id="A0A8T1YC43"/>
<reference evidence="3 4" key="1">
    <citation type="submission" date="2020-12" db="EMBL/GenBank/DDBJ databases">
        <title>Concerted genomic and epigenomic changes stabilize Arabidopsis allopolyploids.</title>
        <authorList>
            <person name="Chen Z."/>
        </authorList>
    </citation>
    <scope>NUCLEOTIDE SEQUENCE [LARGE SCALE GENOMIC DNA]</scope>
    <source>
        <strain evidence="3">Allo738</strain>
        <tissue evidence="3">Leaf</tissue>
    </source>
</reference>
<feature type="domain" description="Retrotransposon gag" evidence="2">
    <location>
        <begin position="253"/>
        <end position="312"/>
    </location>
</feature>
<organism evidence="3 4">
    <name type="scientific">Arabidopsis thaliana x Arabidopsis arenosa</name>
    <dbReference type="NCBI Taxonomy" id="1240361"/>
    <lineage>
        <taxon>Eukaryota</taxon>
        <taxon>Viridiplantae</taxon>
        <taxon>Streptophyta</taxon>
        <taxon>Embryophyta</taxon>
        <taxon>Tracheophyta</taxon>
        <taxon>Spermatophyta</taxon>
        <taxon>Magnoliopsida</taxon>
        <taxon>eudicotyledons</taxon>
        <taxon>Gunneridae</taxon>
        <taxon>Pentapetalae</taxon>
        <taxon>rosids</taxon>
        <taxon>malvids</taxon>
        <taxon>Brassicales</taxon>
        <taxon>Brassicaceae</taxon>
        <taxon>Camelineae</taxon>
        <taxon>Arabidopsis</taxon>
    </lineage>
</organism>
<evidence type="ECO:0000313" key="4">
    <source>
        <dbReference type="Proteomes" id="UP000694240"/>
    </source>
</evidence>
<evidence type="ECO:0000259" key="2">
    <source>
        <dbReference type="Pfam" id="PF03732"/>
    </source>
</evidence>
<dbReference type="EMBL" id="JAEFBK010000012">
    <property type="protein sequence ID" value="KAG7543429.1"/>
    <property type="molecule type" value="Genomic_DNA"/>
</dbReference>
<evidence type="ECO:0000313" key="3">
    <source>
        <dbReference type="EMBL" id="KAG7543429.1"/>
    </source>
</evidence>
<protein>
    <submittedName>
        <fullName evidence="3">Retrotransposon gag domain</fullName>
    </submittedName>
</protein>
<keyword evidence="4" id="KW-1185">Reference proteome</keyword>
<feature type="compositionally biased region" description="Basic and acidic residues" evidence="1">
    <location>
        <begin position="415"/>
        <end position="431"/>
    </location>
</feature>
<name>A0A8T1YC43_9BRAS</name>
<feature type="compositionally biased region" description="Basic and acidic residues" evidence="1">
    <location>
        <begin position="395"/>
        <end position="404"/>
    </location>
</feature>
<proteinExistence type="predicted"/>
<accession>A0A8T1YC43</accession>
<comment type="caution">
    <text evidence="3">The sequence shown here is derived from an EMBL/GenBank/DDBJ whole genome shotgun (WGS) entry which is preliminary data.</text>
</comment>
<feature type="region of interest" description="Disordered" evidence="1">
    <location>
        <begin position="171"/>
        <end position="195"/>
    </location>
</feature>